<keyword evidence="2" id="KW-0732">Signal</keyword>
<dbReference type="EMBL" id="NAJL01000031">
    <property type="protein sequence ID" value="TKA25996.1"/>
    <property type="molecule type" value="Genomic_DNA"/>
</dbReference>
<dbReference type="Pfam" id="PF14295">
    <property type="entry name" value="PAN_4"/>
    <property type="match status" value="4"/>
</dbReference>
<proteinExistence type="predicted"/>
<dbReference type="InterPro" id="IPR051589">
    <property type="entry name" value="Sialate-O-sulfotransferase"/>
</dbReference>
<feature type="domain" description="WSC" evidence="3">
    <location>
        <begin position="463"/>
        <end position="557"/>
    </location>
</feature>
<feature type="chain" id="PRO_5020717961" description="WSC domain-containing protein" evidence="2">
    <location>
        <begin position="19"/>
        <end position="720"/>
    </location>
</feature>
<evidence type="ECO:0000259" key="3">
    <source>
        <dbReference type="PROSITE" id="PS51212"/>
    </source>
</evidence>
<reference evidence="4 5" key="1">
    <citation type="submission" date="2017-03" db="EMBL/GenBank/DDBJ databases">
        <title>Genomes of endolithic fungi from Antarctica.</title>
        <authorList>
            <person name="Coleine C."/>
            <person name="Masonjones S."/>
            <person name="Stajich J.E."/>
        </authorList>
    </citation>
    <scope>NUCLEOTIDE SEQUENCE [LARGE SCALE GENOMIC DNA]</scope>
    <source>
        <strain evidence="4 5">CCFEE 6315</strain>
    </source>
</reference>
<keyword evidence="1" id="KW-0677">Repeat</keyword>
<comment type="caution">
    <text evidence="4">The sequence shown here is derived from an EMBL/GenBank/DDBJ whole genome shotgun (WGS) entry which is preliminary data.</text>
</comment>
<gene>
    <name evidence="4" type="ORF">B0A50_05508</name>
</gene>
<dbReference type="PANTHER" id="PTHR45964:SF5">
    <property type="entry name" value="WSCD FAMILY MEMBER CG9164"/>
    <property type="match status" value="1"/>
</dbReference>
<evidence type="ECO:0000313" key="4">
    <source>
        <dbReference type="EMBL" id="TKA25996.1"/>
    </source>
</evidence>
<dbReference type="OrthoDB" id="424610at2759"/>
<evidence type="ECO:0000313" key="5">
    <source>
        <dbReference type="Proteomes" id="UP000308549"/>
    </source>
</evidence>
<protein>
    <recommendedName>
        <fullName evidence="3">WSC domain-containing protein</fullName>
    </recommendedName>
</protein>
<keyword evidence="5" id="KW-1185">Reference proteome</keyword>
<name>A0A4U0TVG9_9PEZI</name>
<dbReference type="InterPro" id="IPR003609">
    <property type="entry name" value="Pan_app"/>
</dbReference>
<dbReference type="SMART" id="SM00321">
    <property type="entry name" value="WSC"/>
    <property type="match status" value="1"/>
</dbReference>
<dbReference type="Pfam" id="PF01822">
    <property type="entry name" value="WSC"/>
    <property type="match status" value="1"/>
</dbReference>
<feature type="signal peptide" evidence="2">
    <location>
        <begin position="1"/>
        <end position="18"/>
    </location>
</feature>
<dbReference type="Proteomes" id="UP000308549">
    <property type="component" value="Unassembled WGS sequence"/>
</dbReference>
<sequence length="720" mass="73194">MALVSLFVLGTFSKLVFAQDDEPTCPSSDSTVYTAASGAQFTIECDVDHQGGDLAVTNVYSLLQCITDCDNTTGCVDVSLSGVACYMKSSLGAAISANGVFGARLNVAQTPAACPQSNNTIVSSSNGAEFLVECGIDHASGDMGWKYVSETDPLDECITACAETDGCRDISLSGTACYLKSSVGPRSYNSAISGARLITLPNGSSASSSSSSLSTSSFMPATPTSSTIPTSTALSCPASNGTYYVAESGLQFLIDCDTDYPGGDMLAVKATSFEECIEACDDQVDCSALVLSGVGCYEKSTVSGLTYGKGLLAARLVTSSVPSLTQSTSLTASATAGSPPLASLPCPASDGSSYTAANGESFVIECSMDHPGGNLDYIGLSGPSETWFAQCIEACASSDSCVDVSLSGSACYRKSSLGPASPADGIMGARLLTNATTTTSAPHAASASPTETAYPAPEVFVRSFEYLACYNDSVTNRTLQGAFLYGSSPENMTLETCAEFCEDFGYFGVEYMQECYCGSELLNNAIEQDRSSCYSACAGNDTQNCGGDDRMSLYRNMNFTAVASSSASASSSSITAAPITNLSGSTSLATTAANSTGPAVTGLFSSSIASASGFTSLVSAPANSTVPAATGILSSFGASASGFMSLVSQAANSTIQTATADYSTSSRQIASVSILPFPLLNSSVIFTTMASGAPSASNGLANPAGNTTAAFVSIVTARFG</sequence>
<organism evidence="4 5">
    <name type="scientific">Salinomyces thailandicus</name>
    <dbReference type="NCBI Taxonomy" id="706561"/>
    <lineage>
        <taxon>Eukaryota</taxon>
        <taxon>Fungi</taxon>
        <taxon>Dikarya</taxon>
        <taxon>Ascomycota</taxon>
        <taxon>Pezizomycotina</taxon>
        <taxon>Dothideomycetes</taxon>
        <taxon>Dothideomycetidae</taxon>
        <taxon>Mycosphaerellales</taxon>
        <taxon>Teratosphaeriaceae</taxon>
        <taxon>Salinomyces</taxon>
    </lineage>
</organism>
<dbReference type="InterPro" id="IPR002889">
    <property type="entry name" value="WSC_carb-bd"/>
</dbReference>
<accession>A0A4U0TVG9</accession>
<evidence type="ECO:0000256" key="1">
    <source>
        <dbReference type="ARBA" id="ARBA00022737"/>
    </source>
</evidence>
<dbReference type="AlphaFoldDB" id="A0A4U0TVG9"/>
<dbReference type="PROSITE" id="PS51212">
    <property type="entry name" value="WSC"/>
    <property type="match status" value="1"/>
</dbReference>
<dbReference type="PANTHER" id="PTHR45964">
    <property type="entry name" value="WSCD FAMILY MEMBER CG9164"/>
    <property type="match status" value="1"/>
</dbReference>
<evidence type="ECO:0000256" key="2">
    <source>
        <dbReference type="SAM" id="SignalP"/>
    </source>
</evidence>